<feature type="region of interest" description="Disordered" evidence="5">
    <location>
        <begin position="178"/>
        <end position="203"/>
    </location>
</feature>
<sequence length="462" mass="50381">MEEHHEHPVPRPSDDVLINAYLRPKIAGDPVPGDIAGRIAINEADVYSDYPYELVGRYTPAHAAGDGDDGASGVWYFFSPVRYASDKRRWRKVRPDGKGVWHPEGRAKDATGSAAAGGTLQKLTYKEKTAAAVVKPGWLMTEYAASQEHGHGGLVLCKIYRSPRGQGSDAPLRGAATALSGHKRKADAGLSPPQQRRRTREDSVLPLPYDNVASEHQTELVPGCDTTPPANLWSGQVHGGAPQNPAVPGGDVDMFTTLRAFLETDEDEMDVQLPASFDPAEYLFGEQQQPSAAVPPWSAPEECVQTTPAGHDVLTMVREFIETDQGEMEVQLPANFDPKEYLSGEQQRPSAVVPPSSAPPEECVQTTSEGDDVIEFSIEELIGSLQQDAKPTVSSIDHASRRILLSVEELFGRSLFQLLLLKLSIFQPLLTSTSLLLPLRRRSTTFTDFPLLTTPWELAGDA</sequence>
<keyword evidence="3" id="KW-0804">Transcription</keyword>
<dbReference type="Gene3D" id="2.170.150.80">
    <property type="entry name" value="NAC domain"/>
    <property type="match status" value="1"/>
</dbReference>
<keyword evidence="1" id="KW-0805">Transcription regulation</keyword>
<dbReference type="PANTHER" id="PTHR31719:SF243">
    <property type="entry name" value="NAC DOMAIN-CONTAINING PROTEIN"/>
    <property type="match status" value="1"/>
</dbReference>
<evidence type="ECO:0000256" key="1">
    <source>
        <dbReference type="ARBA" id="ARBA00023015"/>
    </source>
</evidence>
<dbReference type="InterPro" id="IPR003441">
    <property type="entry name" value="NAC-dom"/>
</dbReference>
<evidence type="ECO:0000256" key="2">
    <source>
        <dbReference type="ARBA" id="ARBA00023125"/>
    </source>
</evidence>
<gene>
    <name evidence="7" type="ORF">HU200_049399</name>
</gene>
<dbReference type="EMBL" id="JACEFO010002219">
    <property type="protein sequence ID" value="KAF8672703.1"/>
    <property type="molecule type" value="Genomic_DNA"/>
</dbReference>
<dbReference type="GO" id="GO:0006355">
    <property type="term" value="P:regulation of DNA-templated transcription"/>
    <property type="evidence" value="ECO:0007669"/>
    <property type="project" value="InterPro"/>
</dbReference>
<dbReference type="PROSITE" id="PS51005">
    <property type="entry name" value="NAC"/>
    <property type="match status" value="1"/>
</dbReference>
<protein>
    <recommendedName>
        <fullName evidence="6">NAC domain-containing protein</fullName>
    </recommendedName>
</protein>
<proteinExistence type="predicted"/>
<reference evidence="7" key="1">
    <citation type="submission" date="2020-07" db="EMBL/GenBank/DDBJ databases">
        <title>Genome sequence and genetic diversity analysis of an under-domesticated orphan crop, white fonio (Digitaria exilis).</title>
        <authorList>
            <person name="Bennetzen J.L."/>
            <person name="Chen S."/>
            <person name="Ma X."/>
            <person name="Wang X."/>
            <person name="Yssel A.E.J."/>
            <person name="Chaluvadi S.R."/>
            <person name="Johnson M."/>
            <person name="Gangashetty P."/>
            <person name="Hamidou F."/>
            <person name="Sanogo M.D."/>
            <person name="Zwaenepoel A."/>
            <person name="Wallace J."/>
            <person name="Van De Peer Y."/>
            <person name="Van Deynze A."/>
        </authorList>
    </citation>
    <scope>NUCLEOTIDE SEQUENCE</scope>
    <source>
        <tissue evidence="7">Leaves</tissue>
    </source>
</reference>
<feature type="domain" description="NAC" evidence="6">
    <location>
        <begin position="4"/>
        <end position="162"/>
    </location>
</feature>
<evidence type="ECO:0000256" key="4">
    <source>
        <dbReference type="ARBA" id="ARBA00023242"/>
    </source>
</evidence>
<dbReference type="Pfam" id="PF02365">
    <property type="entry name" value="NAM"/>
    <property type="match status" value="1"/>
</dbReference>
<keyword evidence="4" id="KW-0539">Nucleus</keyword>
<dbReference type="PANTHER" id="PTHR31719">
    <property type="entry name" value="NAC TRANSCRIPTION FACTOR 56"/>
    <property type="match status" value="1"/>
</dbReference>
<dbReference type="SUPFAM" id="SSF101941">
    <property type="entry name" value="NAC domain"/>
    <property type="match status" value="1"/>
</dbReference>
<evidence type="ECO:0000313" key="8">
    <source>
        <dbReference type="Proteomes" id="UP000636709"/>
    </source>
</evidence>
<dbReference type="OrthoDB" id="695854at2759"/>
<keyword evidence="8" id="KW-1185">Reference proteome</keyword>
<evidence type="ECO:0000256" key="5">
    <source>
        <dbReference type="SAM" id="MobiDB-lite"/>
    </source>
</evidence>
<dbReference type="InterPro" id="IPR036093">
    <property type="entry name" value="NAC_dom_sf"/>
</dbReference>
<dbReference type="Proteomes" id="UP000636709">
    <property type="component" value="Unassembled WGS sequence"/>
</dbReference>
<dbReference type="GO" id="GO:0003677">
    <property type="term" value="F:DNA binding"/>
    <property type="evidence" value="ECO:0007669"/>
    <property type="project" value="UniProtKB-KW"/>
</dbReference>
<accession>A0A835B020</accession>
<dbReference type="AlphaFoldDB" id="A0A835B020"/>
<evidence type="ECO:0000313" key="7">
    <source>
        <dbReference type="EMBL" id="KAF8672703.1"/>
    </source>
</evidence>
<evidence type="ECO:0000256" key="3">
    <source>
        <dbReference type="ARBA" id="ARBA00023163"/>
    </source>
</evidence>
<name>A0A835B020_9POAL</name>
<organism evidence="7 8">
    <name type="scientific">Digitaria exilis</name>
    <dbReference type="NCBI Taxonomy" id="1010633"/>
    <lineage>
        <taxon>Eukaryota</taxon>
        <taxon>Viridiplantae</taxon>
        <taxon>Streptophyta</taxon>
        <taxon>Embryophyta</taxon>
        <taxon>Tracheophyta</taxon>
        <taxon>Spermatophyta</taxon>
        <taxon>Magnoliopsida</taxon>
        <taxon>Liliopsida</taxon>
        <taxon>Poales</taxon>
        <taxon>Poaceae</taxon>
        <taxon>PACMAD clade</taxon>
        <taxon>Panicoideae</taxon>
        <taxon>Panicodae</taxon>
        <taxon>Paniceae</taxon>
        <taxon>Anthephorinae</taxon>
        <taxon>Digitaria</taxon>
    </lineage>
</organism>
<evidence type="ECO:0000259" key="6">
    <source>
        <dbReference type="PROSITE" id="PS51005"/>
    </source>
</evidence>
<keyword evidence="2" id="KW-0238">DNA-binding</keyword>
<comment type="caution">
    <text evidence="7">The sequence shown here is derived from an EMBL/GenBank/DDBJ whole genome shotgun (WGS) entry which is preliminary data.</text>
</comment>